<dbReference type="Gene3D" id="3.20.20.60">
    <property type="entry name" value="Phosphoenolpyruvate-binding domains"/>
    <property type="match status" value="1"/>
</dbReference>
<evidence type="ECO:0000256" key="3">
    <source>
        <dbReference type="ARBA" id="ARBA00011424"/>
    </source>
</evidence>
<feature type="binding site" evidence="7 9">
    <location>
        <position position="92"/>
    </location>
    <ligand>
        <name>3-methyl-2-oxobutanoate</name>
        <dbReference type="ChEBI" id="CHEBI:11851"/>
    </ligand>
</feature>
<evidence type="ECO:0000256" key="4">
    <source>
        <dbReference type="ARBA" id="ARBA00022655"/>
    </source>
</evidence>
<keyword evidence="11" id="KW-0489">Methyltransferase</keyword>
<comment type="function">
    <text evidence="6 7">Catalyzes the reversible reaction in which hydroxymethyl group from 5,10-methylenetetrahydrofolate is transferred onto alpha-ketoisovalerate to form ketopantoate.</text>
</comment>
<keyword evidence="7 10" id="KW-0479">Metal-binding</keyword>
<evidence type="ECO:0000256" key="5">
    <source>
        <dbReference type="ARBA" id="ARBA00022679"/>
    </source>
</evidence>
<reference evidence="11" key="1">
    <citation type="submission" date="2020-02" db="EMBL/GenBank/DDBJ databases">
        <authorList>
            <person name="Meier V. D."/>
        </authorList>
    </citation>
    <scope>NUCLEOTIDE SEQUENCE</scope>
    <source>
        <strain evidence="11">AVDCRST_MAG68</strain>
    </source>
</reference>
<organism evidence="11">
    <name type="scientific">uncultured Gemmatimonadota bacterium</name>
    <dbReference type="NCBI Taxonomy" id="203437"/>
    <lineage>
        <taxon>Bacteria</taxon>
        <taxon>Pseudomonadati</taxon>
        <taxon>Gemmatimonadota</taxon>
        <taxon>environmental samples</taxon>
    </lineage>
</organism>
<keyword evidence="7 10" id="KW-0460">Magnesium</keyword>
<keyword evidence="5 7" id="KW-0808">Transferase</keyword>
<dbReference type="PANTHER" id="PTHR20881">
    <property type="entry name" value="3-METHYL-2-OXOBUTANOATE HYDROXYMETHYLTRANSFERASE"/>
    <property type="match status" value="1"/>
</dbReference>
<comment type="similarity">
    <text evidence="2 7">Belongs to the PanB family.</text>
</comment>
<feature type="binding site" evidence="7 9">
    <location>
        <begin position="53"/>
        <end position="54"/>
    </location>
    <ligand>
        <name>3-methyl-2-oxobutanoate</name>
        <dbReference type="ChEBI" id="CHEBI:11851"/>
    </ligand>
</feature>
<dbReference type="GO" id="GO:0005737">
    <property type="term" value="C:cytoplasm"/>
    <property type="evidence" value="ECO:0007669"/>
    <property type="project" value="UniProtKB-SubCell"/>
</dbReference>
<dbReference type="NCBIfam" id="TIGR00222">
    <property type="entry name" value="panB"/>
    <property type="match status" value="1"/>
</dbReference>
<evidence type="ECO:0000256" key="9">
    <source>
        <dbReference type="PIRSR" id="PIRSR000388-2"/>
    </source>
</evidence>
<dbReference type="InterPro" id="IPR015813">
    <property type="entry name" value="Pyrv/PenolPyrv_kinase-like_dom"/>
</dbReference>
<dbReference type="GO" id="GO:0032259">
    <property type="term" value="P:methylation"/>
    <property type="evidence" value="ECO:0007669"/>
    <property type="project" value="UniProtKB-KW"/>
</dbReference>
<dbReference type="Pfam" id="PF02548">
    <property type="entry name" value="Pantoate_transf"/>
    <property type="match status" value="1"/>
</dbReference>
<dbReference type="CDD" id="cd06557">
    <property type="entry name" value="KPHMT-like"/>
    <property type="match status" value="1"/>
</dbReference>
<evidence type="ECO:0000256" key="7">
    <source>
        <dbReference type="HAMAP-Rule" id="MF_00156"/>
    </source>
</evidence>
<dbReference type="FunFam" id="3.20.20.60:FF:000003">
    <property type="entry name" value="3-methyl-2-oxobutanoate hydroxymethyltransferase"/>
    <property type="match status" value="1"/>
</dbReference>
<dbReference type="PIRSF" id="PIRSF000388">
    <property type="entry name" value="Pantoate_hydroxy_MeTrfase"/>
    <property type="match status" value="1"/>
</dbReference>
<feature type="active site" description="Proton acceptor" evidence="7 8">
    <location>
        <position position="191"/>
    </location>
</feature>
<evidence type="ECO:0000256" key="6">
    <source>
        <dbReference type="ARBA" id="ARBA00056497"/>
    </source>
</evidence>
<dbReference type="PANTHER" id="PTHR20881:SF0">
    <property type="entry name" value="3-METHYL-2-OXOBUTANOATE HYDROXYMETHYLTRANSFERASE"/>
    <property type="match status" value="1"/>
</dbReference>
<comment type="subcellular location">
    <subcellularLocation>
        <location evidence="7">Cytoplasm</location>
    </subcellularLocation>
</comment>
<keyword evidence="4 7" id="KW-0566">Pantothenate biosynthesis</keyword>
<evidence type="ECO:0000313" key="11">
    <source>
        <dbReference type="EMBL" id="CAA9361275.1"/>
    </source>
</evidence>
<sequence length="274" mass="29081">MSTQSGNGARRVTTGDLREMKRRGDKIAALTAYDYLFARVVDRAGVEVVLVGDSLGQVVLGLDTTVPVTLDDMIHHARAVRRGVERALLVVDLPFLTYHVSREDTLRNAGRVMRETQASAVKLEGGSPEMAAMVSALVGAGIPVMGHLGFTPQSVNVTGVRVQGKGDGGRERILAEARRLEEAGAFAVVLELVPRALAEAVTAELSIPTIGIGAGVGCDGQVLVLHDMLGINTEFRPRFLRRFAEIGDAAAAGVGAFVQAVKQGEYPAAEHTFE</sequence>
<dbReference type="SUPFAM" id="SSF51621">
    <property type="entry name" value="Phosphoenolpyruvate/pyruvate domain"/>
    <property type="match status" value="1"/>
</dbReference>
<evidence type="ECO:0000256" key="10">
    <source>
        <dbReference type="PIRSR" id="PIRSR000388-3"/>
    </source>
</evidence>
<dbReference type="EC" id="2.1.2.11" evidence="7"/>
<feature type="binding site" evidence="7 9">
    <location>
        <position position="122"/>
    </location>
    <ligand>
        <name>3-methyl-2-oxobutanoate</name>
        <dbReference type="ChEBI" id="CHEBI:11851"/>
    </ligand>
</feature>
<evidence type="ECO:0000256" key="8">
    <source>
        <dbReference type="PIRSR" id="PIRSR000388-1"/>
    </source>
</evidence>
<dbReference type="GO" id="GO:0000287">
    <property type="term" value="F:magnesium ion binding"/>
    <property type="evidence" value="ECO:0007669"/>
    <property type="project" value="TreeGrafter"/>
</dbReference>
<dbReference type="GO" id="GO:0003864">
    <property type="term" value="F:3-methyl-2-oxobutanoate hydroxymethyltransferase activity"/>
    <property type="evidence" value="ECO:0007669"/>
    <property type="project" value="UniProtKB-UniRule"/>
</dbReference>
<protein>
    <recommendedName>
        <fullName evidence="7">3-methyl-2-oxobutanoate hydroxymethyltransferase</fullName>
        <ecNumber evidence="7">2.1.2.11</ecNumber>
    </recommendedName>
    <alternativeName>
        <fullName evidence="7">Ketopantoate hydroxymethyltransferase</fullName>
        <shortName evidence="7">KPHMT</shortName>
    </alternativeName>
</protein>
<gene>
    <name evidence="7" type="primary">panB</name>
    <name evidence="11" type="ORF">AVDCRST_MAG68-4811</name>
</gene>
<dbReference type="EMBL" id="CADCTW010000203">
    <property type="protein sequence ID" value="CAA9361275.1"/>
    <property type="molecule type" value="Genomic_DNA"/>
</dbReference>
<keyword evidence="7" id="KW-0963">Cytoplasm</keyword>
<comment type="subunit">
    <text evidence="3 7">Homodecamer; pentamer of dimers.</text>
</comment>
<comment type="pathway">
    <text evidence="1 7">Cofactor biosynthesis; (R)-pantothenate biosynthesis; (R)-pantoate from 3-methyl-2-oxobutanoate: step 1/2.</text>
</comment>
<comment type="catalytic activity">
    <reaction evidence="7">
        <text>(6R)-5,10-methylene-5,6,7,8-tetrahydrofolate + 3-methyl-2-oxobutanoate + H2O = 2-dehydropantoate + (6S)-5,6,7,8-tetrahydrofolate</text>
        <dbReference type="Rhea" id="RHEA:11824"/>
        <dbReference type="ChEBI" id="CHEBI:11561"/>
        <dbReference type="ChEBI" id="CHEBI:11851"/>
        <dbReference type="ChEBI" id="CHEBI:15377"/>
        <dbReference type="ChEBI" id="CHEBI:15636"/>
        <dbReference type="ChEBI" id="CHEBI:57453"/>
        <dbReference type="EC" id="2.1.2.11"/>
    </reaction>
</comment>
<dbReference type="AlphaFoldDB" id="A0A6J4MLE2"/>
<dbReference type="GO" id="GO:0015940">
    <property type="term" value="P:pantothenate biosynthetic process"/>
    <property type="evidence" value="ECO:0007669"/>
    <property type="project" value="UniProtKB-UniRule"/>
</dbReference>
<feature type="binding site" evidence="7 10">
    <location>
        <position position="53"/>
    </location>
    <ligand>
        <name>Mg(2+)</name>
        <dbReference type="ChEBI" id="CHEBI:18420"/>
    </ligand>
</feature>
<dbReference type="InterPro" id="IPR003700">
    <property type="entry name" value="Pantoate_hydroxy_MeTrfase"/>
</dbReference>
<comment type="cofactor">
    <cofactor evidence="7 10">
        <name>Mg(2+)</name>
        <dbReference type="ChEBI" id="CHEBI:18420"/>
    </cofactor>
    <text evidence="7 10">Binds 1 Mg(2+) ion per subunit.</text>
</comment>
<feature type="binding site" evidence="7 10">
    <location>
        <position position="92"/>
    </location>
    <ligand>
        <name>Mg(2+)</name>
        <dbReference type="ChEBI" id="CHEBI:18420"/>
    </ligand>
</feature>
<dbReference type="HAMAP" id="MF_00156">
    <property type="entry name" value="PanB"/>
    <property type="match status" value="1"/>
</dbReference>
<feature type="binding site" evidence="7 10">
    <location>
        <position position="124"/>
    </location>
    <ligand>
        <name>Mg(2+)</name>
        <dbReference type="ChEBI" id="CHEBI:18420"/>
    </ligand>
</feature>
<dbReference type="NCBIfam" id="NF001452">
    <property type="entry name" value="PRK00311.1"/>
    <property type="match status" value="1"/>
</dbReference>
<dbReference type="GO" id="GO:0008168">
    <property type="term" value="F:methyltransferase activity"/>
    <property type="evidence" value="ECO:0007669"/>
    <property type="project" value="UniProtKB-KW"/>
</dbReference>
<accession>A0A6J4MLE2</accession>
<name>A0A6J4MLE2_9BACT</name>
<evidence type="ECO:0000256" key="1">
    <source>
        <dbReference type="ARBA" id="ARBA00005033"/>
    </source>
</evidence>
<proteinExistence type="inferred from homology"/>
<evidence type="ECO:0000256" key="2">
    <source>
        <dbReference type="ARBA" id="ARBA00008676"/>
    </source>
</evidence>
<dbReference type="UniPathway" id="UPA00028">
    <property type="reaction ID" value="UER00003"/>
</dbReference>
<dbReference type="InterPro" id="IPR040442">
    <property type="entry name" value="Pyrv_kinase-like_dom_sf"/>
</dbReference>